<dbReference type="EMBL" id="FNVQ01000004">
    <property type="protein sequence ID" value="SEG76916.1"/>
    <property type="molecule type" value="Genomic_DNA"/>
</dbReference>
<keyword evidence="1" id="KW-0812">Transmembrane</keyword>
<dbReference type="Proteomes" id="UP000236745">
    <property type="component" value="Unassembled WGS sequence"/>
</dbReference>
<accession>A0A1H6CWX3</accession>
<organism evidence="2 3">
    <name type="scientific">Marinobacterium lutimaris</name>
    <dbReference type="NCBI Taxonomy" id="568106"/>
    <lineage>
        <taxon>Bacteria</taxon>
        <taxon>Pseudomonadati</taxon>
        <taxon>Pseudomonadota</taxon>
        <taxon>Gammaproteobacteria</taxon>
        <taxon>Oceanospirillales</taxon>
        <taxon>Oceanospirillaceae</taxon>
        <taxon>Marinobacterium</taxon>
    </lineage>
</organism>
<evidence type="ECO:0000313" key="2">
    <source>
        <dbReference type="EMBL" id="SEG76916.1"/>
    </source>
</evidence>
<keyword evidence="1" id="KW-1133">Transmembrane helix</keyword>
<gene>
    <name evidence="2" type="ORF">SAMN05444390_104198</name>
</gene>
<evidence type="ECO:0000256" key="1">
    <source>
        <dbReference type="SAM" id="Phobius"/>
    </source>
</evidence>
<evidence type="ECO:0000313" key="3">
    <source>
        <dbReference type="Proteomes" id="UP000236745"/>
    </source>
</evidence>
<proteinExistence type="predicted"/>
<evidence type="ECO:0008006" key="4">
    <source>
        <dbReference type="Google" id="ProtNLM"/>
    </source>
</evidence>
<sequence length="374" mass="39390">MKRRAVTVRFASVDKQRGMATLLTAIVLMLAVLGVGFYMSDTVVREKQLGASDYRGKKAFAAAQAGLDSVAGYLSADMSVPGVSLGTQSLGNERFSVSLVDGSASGNEALIVVKAEGYSLEDMSIVRHLSQGYGRLPLLPGLPKVPVVSKGVSDLTGSMQIYNNAEKVTVWAGGDVDGGGNSNTYITIDGVPNQMSTTNNTLGPDVIANDQELNSATEEEFLGNFFGTDWDGLKTKALEKGKVVTSQAEFDAAAYDADNIGGVIYVEGVSDLKIQGNYGVPPSDPNDESTAIPIVIAVKGDVRINANGTTWGVLLAENITGGNGKYTVNGSVITTGDIEKMNGTFTVKLSDSVLDAFDNVYTVGLINGSWKDWK</sequence>
<dbReference type="OrthoDB" id="6089160at2"/>
<dbReference type="RefSeq" id="WP_146071924.1">
    <property type="nucleotide sequence ID" value="NZ_FNVQ01000004.1"/>
</dbReference>
<feature type="transmembrane region" description="Helical" evidence="1">
    <location>
        <begin position="20"/>
        <end position="39"/>
    </location>
</feature>
<reference evidence="2 3" key="1">
    <citation type="submission" date="2016-10" db="EMBL/GenBank/DDBJ databases">
        <authorList>
            <person name="de Groot N.N."/>
        </authorList>
    </citation>
    <scope>NUCLEOTIDE SEQUENCE [LARGE SCALE GENOMIC DNA]</scope>
    <source>
        <strain evidence="2 3">DSM 22012</strain>
    </source>
</reference>
<dbReference type="AlphaFoldDB" id="A0A1H6CWX3"/>
<keyword evidence="1" id="KW-0472">Membrane</keyword>
<keyword evidence="3" id="KW-1185">Reference proteome</keyword>
<name>A0A1H6CWX3_9GAMM</name>
<protein>
    <recommendedName>
        <fullName evidence="4">PilX N-terminal</fullName>
    </recommendedName>
</protein>